<dbReference type="InterPro" id="IPR024759">
    <property type="entry name" value="UvrB_YAD/RRR_dom"/>
</dbReference>
<dbReference type="GO" id="GO:0009380">
    <property type="term" value="C:excinuclease repair complex"/>
    <property type="evidence" value="ECO:0007669"/>
    <property type="project" value="InterPro"/>
</dbReference>
<sequence>RPLRFEEFETIVPQTLYVSATPGPYELERVGGVVHEQVIRPTGLLDPVIEIKPATGQVQDLLEQCRERIARNERVLVTALTKRLCEDLASYLDQQGLSVRYLHSEIETLERITILTDLRAGDFDVLVGVNLLREGLDLPEVSFVAILDADKEGFLRSATSLIQQMGRAARNAGAKVIMYADKVTPSMQKAIDETERRRVKQVAYNTKHNITPRTIEKDIRRGIEGELQARRSAREAVVTGEDKIDASALLTMLEDEMLAAADEMAFEKAADLRDQAVSVRKLLEAHMQEHAEAANAARTEPLGPITPALADEYPPLLLTRTAIENALGGREGARRKKAGMPGVRPTKKKRKSRGG</sequence>
<dbReference type="SUPFAM" id="SSF52540">
    <property type="entry name" value="P-loop containing nucleoside triphosphate hydrolases"/>
    <property type="match status" value="1"/>
</dbReference>
<dbReference type="GO" id="GO:0003677">
    <property type="term" value="F:DNA binding"/>
    <property type="evidence" value="ECO:0007669"/>
    <property type="project" value="InterPro"/>
</dbReference>
<dbReference type="PROSITE" id="PS50151">
    <property type="entry name" value="UVR"/>
    <property type="match status" value="1"/>
</dbReference>
<dbReference type="GO" id="GO:0005524">
    <property type="term" value="F:ATP binding"/>
    <property type="evidence" value="ECO:0007669"/>
    <property type="project" value="InterPro"/>
</dbReference>
<gene>
    <name evidence="7" type="ORF">MNBD_PLANCTO03-733</name>
</gene>
<evidence type="ECO:0000256" key="4">
    <source>
        <dbReference type="SAM" id="MobiDB-lite"/>
    </source>
</evidence>
<dbReference type="InterPro" id="IPR027417">
    <property type="entry name" value="P-loop_NTPase"/>
</dbReference>
<dbReference type="InterPro" id="IPR036876">
    <property type="entry name" value="UVR_dom_sf"/>
</dbReference>
<feature type="domain" description="Helicase C-terminal" evidence="6">
    <location>
        <begin position="57"/>
        <end position="210"/>
    </location>
</feature>
<dbReference type="SUPFAM" id="SSF46600">
    <property type="entry name" value="C-terminal UvrC-binding domain of UvrB"/>
    <property type="match status" value="1"/>
</dbReference>
<dbReference type="Pfam" id="PF00271">
    <property type="entry name" value="Helicase_C"/>
    <property type="match status" value="1"/>
</dbReference>
<evidence type="ECO:0000256" key="3">
    <source>
        <dbReference type="ARBA" id="ARBA00029504"/>
    </source>
</evidence>
<dbReference type="PANTHER" id="PTHR24029">
    <property type="entry name" value="UVRABC SYSTEM PROTEIN B"/>
    <property type="match status" value="1"/>
</dbReference>
<comment type="similarity">
    <text evidence="1">Belongs to the UvrB family.</text>
</comment>
<dbReference type="EMBL" id="UOGK01000495">
    <property type="protein sequence ID" value="VAX41118.1"/>
    <property type="molecule type" value="Genomic_DNA"/>
</dbReference>
<dbReference type="Pfam" id="PF12344">
    <property type="entry name" value="UvrB"/>
    <property type="match status" value="1"/>
</dbReference>
<feature type="region of interest" description="Disordered" evidence="4">
    <location>
        <begin position="327"/>
        <end position="355"/>
    </location>
</feature>
<dbReference type="Pfam" id="PF02151">
    <property type="entry name" value="UVR"/>
    <property type="match status" value="1"/>
</dbReference>
<comment type="subunit">
    <text evidence="2">Forms a heterotetramer with UvrA during the search for lesions. Interacts with UvrC in an incision complex.</text>
</comment>
<evidence type="ECO:0000259" key="5">
    <source>
        <dbReference type="PROSITE" id="PS50151"/>
    </source>
</evidence>
<dbReference type="InterPro" id="IPR004807">
    <property type="entry name" value="UvrB"/>
</dbReference>
<name>A0A3B1DY22_9ZZZZ</name>
<proteinExistence type="inferred from homology"/>
<dbReference type="PROSITE" id="PS51194">
    <property type="entry name" value="HELICASE_CTER"/>
    <property type="match status" value="1"/>
</dbReference>
<dbReference type="AlphaFoldDB" id="A0A3B1DY22"/>
<evidence type="ECO:0000313" key="7">
    <source>
        <dbReference type="EMBL" id="VAX41118.1"/>
    </source>
</evidence>
<dbReference type="GO" id="GO:0016887">
    <property type="term" value="F:ATP hydrolysis activity"/>
    <property type="evidence" value="ECO:0007669"/>
    <property type="project" value="InterPro"/>
</dbReference>
<feature type="domain" description="UVR" evidence="5">
    <location>
        <begin position="247"/>
        <end position="282"/>
    </location>
</feature>
<dbReference type="InterPro" id="IPR001650">
    <property type="entry name" value="Helicase_C-like"/>
</dbReference>
<dbReference type="CDD" id="cd18790">
    <property type="entry name" value="SF2_C_UvrB"/>
    <property type="match status" value="1"/>
</dbReference>
<dbReference type="SMART" id="SM00490">
    <property type="entry name" value="HELICc"/>
    <property type="match status" value="1"/>
</dbReference>
<evidence type="ECO:0000256" key="1">
    <source>
        <dbReference type="ARBA" id="ARBA00008533"/>
    </source>
</evidence>
<evidence type="ECO:0000259" key="6">
    <source>
        <dbReference type="PROSITE" id="PS51194"/>
    </source>
</evidence>
<dbReference type="InterPro" id="IPR001943">
    <property type="entry name" value="UVR_dom"/>
</dbReference>
<feature type="compositionally biased region" description="Basic residues" evidence="4">
    <location>
        <begin position="345"/>
        <end position="355"/>
    </location>
</feature>
<dbReference type="Gene3D" id="4.10.860.10">
    <property type="entry name" value="UVR domain"/>
    <property type="match status" value="1"/>
</dbReference>
<dbReference type="GO" id="GO:0006289">
    <property type="term" value="P:nucleotide-excision repair"/>
    <property type="evidence" value="ECO:0007669"/>
    <property type="project" value="InterPro"/>
</dbReference>
<protein>
    <recommendedName>
        <fullName evidence="3">UvrABC system protein B</fullName>
    </recommendedName>
</protein>
<evidence type="ECO:0000256" key="2">
    <source>
        <dbReference type="ARBA" id="ARBA00026033"/>
    </source>
</evidence>
<feature type="non-terminal residue" evidence="7">
    <location>
        <position position="1"/>
    </location>
</feature>
<reference evidence="7" key="1">
    <citation type="submission" date="2018-06" db="EMBL/GenBank/DDBJ databases">
        <authorList>
            <person name="Zhirakovskaya E."/>
        </authorList>
    </citation>
    <scope>NUCLEOTIDE SEQUENCE</scope>
</reference>
<dbReference type="PANTHER" id="PTHR24029:SF0">
    <property type="entry name" value="UVRABC SYSTEM PROTEIN B"/>
    <property type="match status" value="1"/>
</dbReference>
<accession>A0A3B1DY22</accession>
<organism evidence="7">
    <name type="scientific">hydrothermal vent metagenome</name>
    <dbReference type="NCBI Taxonomy" id="652676"/>
    <lineage>
        <taxon>unclassified sequences</taxon>
        <taxon>metagenomes</taxon>
        <taxon>ecological metagenomes</taxon>
    </lineage>
</organism>
<dbReference type="Gene3D" id="3.40.50.300">
    <property type="entry name" value="P-loop containing nucleotide triphosphate hydrolases"/>
    <property type="match status" value="2"/>
</dbReference>